<sequence>MALPFSSFPNINSLLVLDDHGQPYLEVKDFLRVGVTFSLISMALIVTLGYGLIVLVLGYNIDPTPIMVDL</sequence>
<dbReference type="Proteomes" id="UP001165121">
    <property type="component" value="Unassembled WGS sequence"/>
</dbReference>
<dbReference type="OrthoDB" id="6493944at2759"/>
<keyword evidence="1" id="KW-1133">Transmembrane helix</keyword>
<protein>
    <submittedName>
        <fullName evidence="2">Unnamed protein product</fullName>
    </submittedName>
</protein>
<keyword evidence="1" id="KW-0472">Membrane</keyword>
<keyword evidence="3" id="KW-1185">Reference proteome</keyword>
<dbReference type="AlphaFoldDB" id="A0A9W6XEQ9"/>
<name>A0A9W6XEQ9_9STRA</name>
<gene>
    <name evidence="2" type="ORF">Pfra01_001028700</name>
</gene>
<reference evidence="2" key="1">
    <citation type="submission" date="2023-04" db="EMBL/GenBank/DDBJ databases">
        <title>Phytophthora fragariaefolia NBRC 109709.</title>
        <authorList>
            <person name="Ichikawa N."/>
            <person name="Sato H."/>
            <person name="Tonouchi N."/>
        </authorList>
    </citation>
    <scope>NUCLEOTIDE SEQUENCE</scope>
    <source>
        <strain evidence="2">NBRC 109709</strain>
    </source>
</reference>
<keyword evidence="1" id="KW-0812">Transmembrane</keyword>
<accession>A0A9W6XEQ9</accession>
<evidence type="ECO:0000313" key="2">
    <source>
        <dbReference type="EMBL" id="GMF37077.1"/>
    </source>
</evidence>
<feature type="transmembrane region" description="Helical" evidence="1">
    <location>
        <begin position="33"/>
        <end position="57"/>
    </location>
</feature>
<proteinExistence type="predicted"/>
<comment type="caution">
    <text evidence="2">The sequence shown here is derived from an EMBL/GenBank/DDBJ whole genome shotgun (WGS) entry which is preliminary data.</text>
</comment>
<organism evidence="2 3">
    <name type="scientific">Phytophthora fragariaefolia</name>
    <dbReference type="NCBI Taxonomy" id="1490495"/>
    <lineage>
        <taxon>Eukaryota</taxon>
        <taxon>Sar</taxon>
        <taxon>Stramenopiles</taxon>
        <taxon>Oomycota</taxon>
        <taxon>Peronosporomycetes</taxon>
        <taxon>Peronosporales</taxon>
        <taxon>Peronosporaceae</taxon>
        <taxon>Phytophthora</taxon>
    </lineage>
</organism>
<evidence type="ECO:0000256" key="1">
    <source>
        <dbReference type="SAM" id="Phobius"/>
    </source>
</evidence>
<evidence type="ECO:0000313" key="3">
    <source>
        <dbReference type="Proteomes" id="UP001165121"/>
    </source>
</evidence>
<dbReference type="EMBL" id="BSXT01000986">
    <property type="protein sequence ID" value="GMF37077.1"/>
    <property type="molecule type" value="Genomic_DNA"/>
</dbReference>